<evidence type="ECO:0000256" key="1">
    <source>
        <dbReference type="PROSITE-ProRule" id="PRU01251"/>
    </source>
</evidence>
<dbReference type="EMBL" id="JAUUTY010000005">
    <property type="protein sequence ID" value="KAK1628618.1"/>
    <property type="molecule type" value="Genomic_DNA"/>
</dbReference>
<dbReference type="PROSITE" id="PS51903">
    <property type="entry name" value="CLP_R"/>
    <property type="match status" value="1"/>
</dbReference>
<reference evidence="4" key="1">
    <citation type="submission" date="2023-07" db="EMBL/GenBank/DDBJ databases">
        <title>A chromosome-level genome assembly of Lolium multiflorum.</title>
        <authorList>
            <person name="Chen Y."/>
            <person name="Copetti D."/>
            <person name="Kolliker R."/>
            <person name="Studer B."/>
        </authorList>
    </citation>
    <scope>NUCLEOTIDE SEQUENCE</scope>
    <source>
        <strain evidence="4">02402/16</strain>
        <tissue evidence="4">Leaf</tissue>
    </source>
</reference>
<dbReference type="SUPFAM" id="SSF81923">
    <property type="entry name" value="Double Clp-N motif"/>
    <property type="match status" value="1"/>
</dbReference>
<accession>A0AAD8RMP9</accession>
<organism evidence="4 5">
    <name type="scientific">Lolium multiflorum</name>
    <name type="common">Italian ryegrass</name>
    <name type="synonym">Lolium perenne subsp. multiflorum</name>
    <dbReference type="NCBI Taxonomy" id="4521"/>
    <lineage>
        <taxon>Eukaryota</taxon>
        <taxon>Viridiplantae</taxon>
        <taxon>Streptophyta</taxon>
        <taxon>Embryophyta</taxon>
        <taxon>Tracheophyta</taxon>
        <taxon>Spermatophyta</taxon>
        <taxon>Magnoliopsida</taxon>
        <taxon>Liliopsida</taxon>
        <taxon>Poales</taxon>
        <taxon>Poaceae</taxon>
        <taxon>BOP clade</taxon>
        <taxon>Pooideae</taxon>
        <taxon>Poodae</taxon>
        <taxon>Poeae</taxon>
        <taxon>Poeae Chloroplast Group 2 (Poeae type)</taxon>
        <taxon>Loliodinae</taxon>
        <taxon>Loliinae</taxon>
        <taxon>Lolium</taxon>
    </lineage>
</organism>
<protein>
    <recommendedName>
        <fullName evidence="3">Clp R domain-containing protein</fullName>
    </recommendedName>
</protein>
<dbReference type="SUPFAM" id="SSF52540">
    <property type="entry name" value="P-loop containing nucleoside triphosphate hydrolases"/>
    <property type="match status" value="1"/>
</dbReference>
<dbReference type="InterPro" id="IPR004176">
    <property type="entry name" value="Clp_R_N"/>
</dbReference>
<keyword evidence="1" id="KW-0677">Repeat</keyword>
<dbReference type="Gene3D" id="1.10.1780.10">
    <property type="entry name" value="Clp, N-terminal domain"/>
    <property type="match status" value="1"/>
</dbReference>
<dbReference type="InterPro" id="IPR036628">
    <property type="entry name" value="Clp_N_dom_sf"/>
</dbReference>
<feature type="region of interest" description="Disordered" evidence="2">
    <location>
        <begin position="352"/>
        <end position="378"/>
    </location>
</feature>
<evidence type="ECO:0000313" key="5">
    <source>
        <dbReference type="Proteomes" id="UP001231189"/>
    </source>
</evidence>
<proteinExistence type="predicted"/>
<dbReference type="Gene3D" id="3.40.50.300">
    <property type="entry name" value="P-loop containing nucleotide triphosphate hydrolases"/>
    <property type="match status" value="1"/>
</dbReference>
<evidence type="ECO:0000313" key="4">
    <source>
        <dbReference type="EMBL" id="KAK1628618.1"/>
    </source>
</evidence>
<dbReference type="InterPro" id="IPR027417">
    <property type="entry name" value="P-loop_NTPase"/>
</dbReference>
<evidence type="ECO:0000259" key="3">
    <source>
        <dbReference type="PROSITE" id="PS51903"/>
    </source>
</evidence>
<name>A0AAD8RMP9_LOLMU</name>
<dbReference type="PANTHER" id="PTHR43572:SF1">
    <property type="entry name" value="OS11G0156800 PROTEIN"/>
    <property type="match status" value="1"/>
</dbReference>
<comment type="caution">
    <text evidence="4">The sequence shown here is derived from an EMBL/GenBank/DDBJ whole genome shotgun (WGS) entry which is preliminary data.</text>
</comment>
<sequence length="420" mass="45472">MRSAGYTVVQQALVEVAAAAVWQAANLARRRGHAQVTPLHVASAMLSTGGLLRAACLRSSSHLKSPALRPEALQFCLDVALSRLPMVWPPAAAMFSNHGAPVMALSNALVAALKRAQAHERRGFADGGQRQPRGLVVKVGLEQLVVSILDDPSVDRALREAGFSGPQPTCLQQKFIELTSGNLKILCDALERCVPWRKDIAPAIAATVLRCRSGMMRRPASSMAWLLFRGNDVNGKRSMAQELAKLVFGSYSEFTLINSANTSSDAGDRALKRRRSPDVGSGYVGIRLFEALIEEPRRVVFIDNIDQIDHESEIAIKNVIATGRVMGCNGAGIASLEDAIVVLSSEVSEPRSFAYSSPPTKRRRIGGLDHGEGGAERQVESRRFVFDLNAPMEDAEEQEDGNSVDSMEIMGVVDGVFHFD</sequence>
<dbReference type="AlphaFoldDB" id="A0AAD8RMP9"/>
<dbReference type="InterPro" id="IPR051650">
    <property type="entry name" value="SL_signaling_regulator"/>
</dbReference>
<dbReference type="Proteomes" id="UP001231189">
    <property type="component" value="Unassembled WGS sequence"/>
</dbReference>
<keyword evidence="5" id="KW-1185">Reference proteome</keyword>
<feature type="domain" description="Clp R" evidence="3">
    <location>
        <begin position="9"/>
        <end position="181"/>
    </location>
</feature>
<dbReference type="PANTHER" id="PTHR43572">
    <property type="entry name" value="CHAPERONE PROTEIN CLPD, CHLOROPLASTIC"/>
    <property type="match status" value="1"/>
</dbReference>
<evidence type="ECO:0000256" key="2">
    <source>
        <dbReference type="SAM" id="MobiDB-lite"/>
    </source>
</evidence>
<gene>
    <name evidence="4" type="ORF">QYE76_002933</name>
</gene>
<feature type="compositionally biased region" description="Basic and acidic residues" evidence="2">
    <location>
        <begin position="366"/>
        <end position="378"/>
    </location>
</feature>